<dbReference type="GO" id="GO:0006139">
    <property type="term" value="P:nucleobase-containing compound metabolic process"/>
    <property type="evidence" value="ECO:0007669"/>
    <property type="project" value="InterPro"/>
</dbReference>
<dbReference type="AlphaFoldDB" id="A0AAD5XMC2"/>
<keyword evidence="5" id="KW-0269">Exonuclease</keyword>
<comment type="subcellular location">
    <subcellularLocation>
        <location evidence="1">Nucleus</location>
    </subcellularLocation>
</comment>
<dbReference type="Proteomes" id="UP001212152">
    <property type="component" value="Unassembled WGS sequence"/>
</dbReference>
<feature type="domain" description="3'-5' exonuclease" evidence="10">
    <location>
        <begin position="48"/>
        <end position="242"/>
    </location>
</feature>
<gene>
    <name evidence="11" type="ORF">HDU87_004632</name>
</gene>
<dbReference type="InterPro" id="IPR012337">
    <property type="entry name" value="RNaseH-like_sf"/>
</dbReference>
<sequence>MTEHDDGLERWGGHLVDPDVYELDTPRDNHNKREVLQVTYTLSPEPIRNWLVAANKYDYLGFDTEARPQTIRGAPRNPTALLQLARPDGAVLLLNWDQLSVSAQDRIGGPLSALLANPHILKLGSASRQDFREVVDDWDLDIDSTAKHQPCGCVDIATLARADASRFVSVDNSTPVVGKDGVPRVPVIKCGLAALADRYLDGVKLEKSVARADWAQPFPMSDDMIAYAALDAWAGCRVFEAMCEGMDSRSLRYRLREQGVSNWRM</sequence>
<organism evidence="11 12">
    <name type="scientific">Geranomyces variabilis</name>
    <dbReference type="NCBI Taxonomy" id="109894"/>
    <lineage>
        <taxon>Eukaryota</taxon>
        <taxon>Fungi</taxon>
        <taxon>Fungi incertae sedis</taxon>
        <taxon>Chytridiomycota</taxon>
        <taxon>Chytridiomycota incertae sedis</taxon>
        <taxon>Chytridiomycetes</taxon>
        <taxon>Spizellomycetales</taxon>
        <taxon>Powellomycetaceae</taxon>
        <taxon>Geranomyces</taxon>
    </lineage>
</organism>
<evidence type="ECO:0000313" key="12">
    <source>
        <dbReference type="Proteomes" id="UP001212152"/>
    </source>
</evidence>
<dbReference type="PANTHER" id="PTHR13620">
    <property type="entry name" value="3-5 EXONUCLEASE"/>
    <property type="match status" value="1"/>
</dbReference>
<dbReference type="EMBL" id="JADGJQ010000035">
    <property type="protein sequence ID" value="KAJ3177140.1"/>
    <property type="molecule type" value="Genomic_DNA"/>
</dbReference>
<dbReference type="Pfam" id="PF01612">
    <property type="entry name" value="DNA_pol_A_exo1"/>
    <property type="match status" value="1"/>
</dbReference>
<keyword evidence="2" id="KW-0540">Nuclease</keyword>
<keyword evidence="6" id="KW-0460">Magnesium</keyword>
<evidence type="ECO:0000256" key="4">
    <source>
        <dbReference type="ARBA" id="ARBA00022801"/>
    </source>
</evidence>
<dbReference type="InterPro" id="IPR051132">
    <property type="entry name" value="3-5_Exonuclease_domain"/>
</dbReference>
<dbReference type="InterPro" id="IPR036397">
    <property type="entry name" value="RNaseH_sf"/>
</dbReference>
<dbReference type="GO" id="GO:0008408">
    <property type="term" value="F:3'-5' exonuclease activity"/>
    <property type="evidence" value="ECO:0007669"/>
    <property type="project" value="InterPro"/>
</dbReference>
<evidence type="ECO:0000256" key="7">
    <source>
        <dbReference type="ARBA" id="ARBA00023242"/>
    </source>
</evidence>
<evidence type="ECO:0000256" key="3">
    <source>
        <dbReference type="ARBA" id="ARBA00022723"/>
    </source>
</evidence>
<keyword evidence="12" id="KW-1185">Reference proteome</keyword>
<dbReference type="Gene3D" id="3.30.420.10">
    <property type="entry name" value="Ribonuclease H-like superfamily/Ribonuclease H"/>
    <property type="match status" value="1"/>
</dbReference>
<dbReference type="GO" id="GO:0005634">
    <property type="term" value="C:nucleus"/>
    <property type="evidence" value="ECO:0007669"/>
    <property type="project" value="UniProtKB-SubCell"/>
</dbReference>
<evidence type="ECO:0000256" key="1">
    <source>
        <dbReference type="ARBA" id="ARBA00004123"/>
    </source>
</evidence>
<comment type="caution">
    <text evidence="11">The sequence shown here is derived from an EMBL/GenBank/DDBJ whole genome shotgun (WGS) entry which is preliminary data.</text>
</comment>
<keyword evidence="3" id="KW-0479">Metal-binding</keyword>
<evidence type="ECO:0000256" key="5">
    <source>
        <dbReference type="ARBA" id="ARBA00022839"/>
    </source>
</evidence>
<accession>A0AAD5XMC2</accession>
<dbReference type="GO" id="GO:0046872">
    <property type="term" value="F:metal ion binding"/>
    <property type="evidence" value="ECO:0007669"/>
    <property type="project" value="UniProtKB-KW"/>
</dbReference>
<dbReference type="PANTHER" id="PTHR13620:SF109">
    <property type="entry name" value="3'-5' EXONUCLEASE"/>
    <property type="match status" value="1"/>
</dbReference>
<evidence type="ECO:0000259" key="10">
    <source>
        <dbReference type="Pfam" id="PF01612"/>
    </source>
</evidence>
<evidence type="ECO:0000313" key="11">
    <source>
        <dbReference type="EMBL" id="KAJ3177140.1"/>
    </source>
</evidence>
<evidence type="ECO:0000256" key="6">
    <source>
        <dbReference type="ARBA" id="ARBA00022842"/>
    </source>
</evidence>
<evidence type="ECO:0000256" key="2">
    <source>
        <dbReference type="ARBA" id="ARBA00022722"/>
    </source>
</evidence>
<evidence type="ECO:0000256" key="8">
    <source>
        <dbReference type="ARBA" id="ARBA00040531"/>
    </source>
</evidence>
<keyword evidence="4" id="KW-0378">Hydrolase</keyword>
<evidence type="ECO:0000256" key="9">
    <source>
        <dbReference type="ARBA" id="ARBA00042761"/>
    </source>
</evidence>
<name>A0AAD5XMC2_9FUNG</name>
<keyword evidence="7" id="KW-0539">Nucleus</keyword>
<reference evidence="11" key="1">
    <citation type="submission" date="2020-05" db="EMBL/GenBank/DDBJ databases">
        <title>Phylogenomic resolution of chytrid fungi.</title>
        <authorList>
            <person name="Stajich J.E."/>
            <person name="Amses K."/>
            <person name="Simmons R."/>
            <person name="Seto K."/>
            <person name="Myers J."/>
            <person name="Bonds A."/>
            <person name="Quandt C.A."/>
            <person name="Barry K."/>
            <person name="Liu P."/>
            <person name="Grigoriev I."/>
            <person name="Longcore J.E."/>
            <person name="James T.Y."/>
        </authorList>
    </citation>
    <scope>NUCLEOTIDE SEQUENCE</scope>
    <source>
        <strain evidence="11">JEL0379</strain>
    </source>
</reference>
<proteinExistence type="predicted"/>
<dbReference type="SUPFAM" id="SSF53098">
    <property type="entry name" value="Ribonuclease H-like"/>
    <property type="match status" value="1"/>
</dbReference>
<protein>
    <recommendedName>
        <fullName evidence="8">3'-5' exonuclease</fullName>
    </recommendedName>
    <alternativeName>
        <fullName evidence="9">Werner Syndrome-like exonuclease</fullName>
    </alternativeName>
</protein>
<dbReference type="GO" id="GO:0003676">
    <property type="term" value="F:nucleic acid binding"/>
    <property type="evidence" value="ECO:0007669"/>
    <property type="project" value="InterPro"/>
</dbReference>
<dbReference type="InterPro" id="IPR002562">
    <property type="entry name" value="3'-5'_exonuclease_dom"/>
</dbReference>